<accession>A0A5B7HFL9</accession>
<name>A0A5B7HFL9_PORTR</name>
<dbReference type="AlphaFoldDB" id="A0A5B7HFL9"/>
<evidence type="ECO:0000313" key="3">
    <source>
        <dbReference type="Proteomes" id="UP000324222"/>
    </source>
</evidence>
<dbReference type="Proteomes" id="UP000324222">
    <property type="component" value="Unassembled WGS sequence"/>
</dbReference>
<dbReference type="EMBL" id="VSRR010032443">
    <property type="protein sequence ID" value="MPC71170.1"/>
    <property type="molecule type" value="Genomic_DNA"/>
</dbReference>
<feature type="compositionally biased region" description="Basic and acidic residues" evidence="1">
    <location>
        <begin position="26"/>
        <end position="48"/>
    </location>
</feature>
<sequence>MNSSAPRPVRPRSIYKTRLQQMWDYEGGRGEDARELQRGERGREDPRTLQEGGAAGEGGEGKARQGTEARDADYTGTEGALE</sequence>
<feature type="compositionally biased region" description="Basic and acidic residues" evidence="1">
    <location>
        <begin position="59"/>
        <end position="73"/>
    </location>
</feature>
<organism evidence="2 3">
    <name type="scientific">Portunus trituberculatus</name>
    <name type="common">Swimming crab</name>
    <name type="synonym">Neptunus trituberculatus</name>
    <dbReference type="NCBI Taxonomy" id="210409"/>
    <lineage>
        <taxon>Eukaryota</taxon>
        <taxon>Metazoa</taxon>
        <taxon>Ecdysozoa</taxon>
        <taxon>Arthropoda</taxon>
        <taxon>Crustacea</taxon>
        <taxon>Multicrustacea</taxon>
        <taxon>Malacostraca</taxon>
        <taxon>Eumalacostraca</taxon>
        <taxon>Eucarida</taxon>
        <taxon>Decapoda</taxon>
        <taxon>Pleocyemata</taxon>
        <taxon>Brachyura</taxon>
        <taxon>Eubrachyura</taxon>
        <taxon>Portunoidea</taxon>
        <taxon>Portunidae</taxon>
        <taxon>Portuninae</taxon>
        <taxon>Portunus</taxon>
    </lineage>
</organism>
<evidence type="ECO:0000256" key="1">
    <source>
        <dbReference type="SAM" id="MobiDB-lite"/>
    </source>
</evidence>
<proteinExistence type="predicted"/>
<gene>
    <name evidence="2" type="ORF">E2C01_065440</name>
</gene>
<feature type="region of interest" description="Disordered" evidence="1">
    <location>
        <begin position="21"/>
        <end position="82"/>
    </location>
</feature>
<comment type="caution">
    <text evidence="2">The sequence shown here is derived from an EMBL/GenBank/DDBJ whole genome shotgun (WGS) entry which is preliminary data.</text>
</comment>
<evidence type="ECO:0000313" key="2">
    <source>
        <dbReference type="EMBL" id="MPC71170.1"/>
    </source>
</evidence>
<keyword evidence="3" id="KW-1185">Reference proteome</keyword>
<protein>
    <submittedName>
        <fullName evidence="2">Uncharacterized protein</fullName>
    </submittedName>
</protein>
<reference evidence="2 3" key="1">
    <citation type="submission" date="2019-05" db="EMBL/GenBank/DDBJ databases">
        <title>Another draft genome of Portunus trituberculatus and its Hox gene families provides insights of decapod evolution.</title>
        <authorList>
            <person name="Jeong J.-H."/>
            <person name="Song I."/>
            <person name="Kim S."/>
            <person name="Choi T."/>
            <person name="Kim D."/>
            <person name="Ryu S."/>
            <person name="Kim W."/>
        </authorList>
    </citation>
    <scope>NUCLEOTIDE SEQUENCE [LARGE SCALE GENOMIC DNA]</scope>
    <source>
        <tissue evidence="2">Muscle</tissue>
    </source>
</reference>